<reference evidence="2" key="1">
    <citation type="submission" date="2020-12" db="EMBL/GenBank/DDBJ databases">
        <title>Metabolic potential, ecology and presence of endohyphal bacteria is reflected in genomic diversity of Mucoromycotina.</title>
        <authorList>
            <person name="Muszewska A."/>
            <person name="Okrasinska A."/>
            <person name="Steczkiewicz K."/>
            <person name="Drgas O."/>
            <person name="Orlowska M."/>
            <person name="Perlinska-Lenart U."/>
            <person name="Aleksandrzak-Piekarczyk T."/>
            <person name="Szatraj K."/>
            <person name="Zielenkiewicz U."/>
            <person name="Pilsyk S."/>
            <person name="Malc E."/>
            <person name="Mieczkowski P."/>
            <person name="Kruszewska J.S."/>
            <person name="Biernat P."/>
            <person name="Pawlowska J."/>
        </authorList>
    </citation>
    <scope>NUCLEOTIDE SEQUENCE</scope>
    <source>
        <strain evidence="2">WA0000067209</strain>
    </source>
</reference>
<evidence type="ECO:0000313" key="2">
    <source>
        <dbReference type="EMBL" id="KAG2183523.1"/>
    </source>
</evidence>
<feature type="compositionally biased region" description="Gly residues" evidence="1">
    <location>
        <begin position="42"/>
        <end position="58"/>
    </location>
</feature>
<dbReference type="AlphaFoldDB" id="A0A8H7Q197"/>
<feature type="region of interest" description="Disordered" evidence="1">
    <location>
        <begin position="1"/>
        <end position="101"/>
    </location>
</feature>
<protein>
    <submittedName>
        <fullName evidence="2">Uncharacterized protein</fullName>
    </submittedName>
</protein>
<keyword evidence="3" id="KW-1185">Reference proteome</keyword>
<dbReference type="EMBL" id="JAEPQZ010000003">
    <property type="protein sequence ID" value="KAG2183523.1"/>
    <property type="molecule type" value="Genomic_DNA"/>
</dbReference>
<proteinExistence type="predicted"/>
<evidence type="ECO:0000256" key="1">
    <source>
        <dbReference type="SAM" id="MobiDB-lite"/>
    </source>
</evidence>
<dbReference type="Proteomes" id="UP000654370">
    <property type="component" value="Unassembled WGS sequence"/>
</dbReference>
<feature type="compositionally biased region" description="Pro residues" evidence="1">
    <location>
        <begin position="1"/>
        <end position="15"/>
    </location>
</feature>
<accession>A0A8H7Q197</accession>
<name>A0A8H7Q197_MORIS</name>
<evidence type="ECO:0000313" key="3">
    <source>
        <dbReference type="Proteomes" id="UP000654370"/>
    </source>
</evidence>
<organism evidence="2 3">
    <name type="scientific">Mortierella isabellina</name>
    <name type="common">Filamentous fungus</name>
    <name type="synonym">Umbelopsis isabellina</name>
    <dbReference type="NCBI Taxonomy" id="91625"/>
    <lineage>
        <taxon>Eukaryota</taxon>
        <taxon>Fungi</taxon>
        <taxon>Fungi incertae sedis</taxon>
        <taxon>Mucoromycota</taxon>
        <taxon>Mucoromycotina</taxon>
        <taxon>Umbelopsidomycetes</taxon>
        <taxon>Umbelopsidales</taxon>
        <taxon>Umbelopsidaceae</taxon>
        <taxon>Umbelopsis</taxon>
    </lineage>
</organism>
<comment type="caution">
    <text evidence="2">The sequence shown here is derived from an EMBL/GenBank/DDBJ whole genome shotgun (WGS) entry which is preliminary data.</text>
</comment>
<sequence>MPPELPPPPGQPVLPPQYNFYFYSGGPAGMPGLGPPPPPPGEGSGGEGGGSKPGSEGGGEGEGEEEGPPPPPIYVQGNRSFSSPRQVAADGEPVKENCTIM</sequence>
<gene>
    <name evidence="2" type="ORF">INT43_006529</name>
</gene>